<proteinExistence type="predicted"/>
<evidence type="ECO:0000313" key="2">
    <source>
        <dbReference type="EMBL" id="MFD0281900.1"/>
    </source>
</evidence>
<comment type="caution">
    <text evidence="2">The sequence shown here is derived from an EMBL/GenBank/DDBJ whole genome shotgun (WGS) entry which is preliminary data.</text>
</comment>
<name>A0ABW2VE18_9ACTN</name>
<reference evidence="3" key="1">
    <citation type="journal article" date="2019" name="Int. J. Syst. Evol. Microbiol.">
        <title>The Global Catalogue of Microorganisms (GCM) 10K type strain sequencing project: providing services to taxonomists for standard genome sequencing and annotation.</title>
        <authorList>
            <consortium name="The Broad Institute Genomics Platform"/>
            <consortium name="The Broad Institute Genome Sequencing Center for Infectious Disease"/>
            <person name="Wu L."/>
            <person name="Ma J."/>
        </authorList>
    </citation>
    <scope>NUCLEOTIDE SEQUENCE [LARGE SCALE GENOMIC DNA]</scope>
    <source>
        <strain evidence="3">CGMCC 4.7198</strain>
    </source>
</reference>
<dbReference type="RefSeq" id="WP_381254276.1">
    <property type="nucleotide sequence ID" value="NZ_JBHTBI010000011.1"/>
</dbReference>
<evidence type="ECO:0000256" key="1">
    <source>
        <dbReference type="SAM" id="MobiDB-lite"/>
    </source>
</evidence>
<dbReference type="Proteomes" id="UP001596957">
    <property type="component" value="Unassembled WGS sequence"/>
</dbReference>
<dbReference type="EMBL" id="JBHTEC010000001">
    <property type="protein sequence ID" value="MFD0281900.1"/>
    <property type="molecule type" value="Genomic_DNA"/>
</dbReference>
<protein>
    <submittedName>
        <fullName evidence="2">Uncharacterized protein</fullName>
    </submittedName>
</protein>
<feature type="region of interest" description="Disordered" evidence="1">
    <location>
        <begin position="1"/>
        <end position="23"/>
    </location>
</feature>
<organism evidence="2 3">
    <name type="scientific">Streptomyces lutosisoli</name>
    <dbReference type="NCBI Taxonomy" id="2665721"/>
    <lineage>
        <taxon>Bacteria</taxon>
        <taxon>Bacillati</taxon>
        <taxon>Actinomycetota</taxon>
        <taxon>Actinomycetes</taxon>
        <taxon>Kitasatosporales</taxon>
        <taxon>Streptomycetaceae</taxon>
        <taxon>Streptomyces</taxon>
    </lineage>
</organism>
<sequence length="149" mass="16539">MTYGSRPGYLPGFMNDPNDDDGSQVVKLDHAESRELEALSLNRFPPTVSAGLDWDSAVYDERRSWDDEDDWAKIAADLLTPYVSEGRRVAVFWGDLRVPTVTIPAETAVRHARKLLSMEPHFWIDPLGGPVLIECLMDGQVTVAPIPSG</sequence>
<accession>A0ABW2VE18</accession>
<evidence type="ECO:0000313" key="3">
    <source>
        <dbReference type="Proteomes" id="UP001596957"/>
    </source>
</evidence>
<keyword evidence="3" id="KW-1185">Reference proteome</keyword>
<gene>
    <name evidence="2" type="ORF">ACFQZP_09435</name>
</gene>